<evidence type="ECO:0000313" key="2">
    <source>
        <dbReference type="Proteomes" id="UP000054047"/>
    </source>
</evidence>
<proteinExistence type="predicted"/>
<dbReference type="Proteomes" id="UP000054047">
    <property type="component" value="Unassembled WGS sequence"/>
</dbReference>
<protein>
    <submittedName>
        <fullName evidence="1">Uncharacterized protein</fullName>
    </submittedName>
</protein>
<dbReference type="OrthoDB" id="1918363at2759"/>
<organism evidence="1 2">
    <name type="scientific">Ancylostoma duodenale</name>
    <dbReference type="NCBI Taxonomy" id="51022"/>
    <lineage>
        <taxon>Eukaryota</taxon>
        <taxon>Metazoa</taxon>
        <taxon>Ecdysozoa</taxon>
        <taxon>Nematoda</taxon>
        <taxon>Chromadorea</taxon>
        <taxon>Rhabditida</taxon>
        <taxon>Rhabditina</taxon>
        <taxon>Rhabditomorpha</taxon>
        <taxon>Strongyloidea</taxon>
        <taxon>Ancylostomatidae</taxon>
        <taxon>Ancylostomatinae</taxon>
        <taxon>Ancylostoma</taxon>
    </lineage>
</organism>
<sequence length="156" mass="17374">MSSMFDDILSRAEKLSSANFHATLADSAITKKNASGLFEGNAVQKSFLFGEKGVVFGVSAPALKETHVLPKPATISRYLLIPDMDLERVRLESDRSFFNHVLLSRPQPSMTLPAKQTSKVPAVTRYPTVLSTSSTRRDLVFAEKIRKYLRSKKRVS</sequence>
<dbReference type="EMBL" id="KN731659">
    <property type="protein sequence ID" value="KIH59730.1"/>
    <property type="molecule type" value="Genomic_DNA"/>
</dbReference>
<keyword evidence="2" id="KW-1185">Reference proteome</keyword>
<reference evidence="1 2" key="1">
    <citation type="submission" date="2013-12" db="EMBL/GenBank/DDBJ databases">
        <title>Draft genome of the parsitic nematode Ancylostoma duodenale.</title>
        <authorList>
            <person name="Mitreva M."/>
        </authorList>
    </citation>
    <scope>NUCLEOTIDE SEQUENCE [LARGE SCALE GENOMIC DNA]</scope>
    <source>
        <strain evidence="1 2">Zhejiang</strain>
    </source>
</reference>
<accession>A0A0C2GEZ1</accession>
<dbReference type="AlphaFoldDB" id="A0A0C2GEZ1"/>
<name>A0A0C2GEZ1_9BILA</name>
<evidence type="ECO:0000313" key="1">
    <source>
        <dbReference type="EMBL" id="KIH59730.1"/>
    </source>
</evidence>
<gene>
    <name evidence="1" type="ORF">ANCDUO_10028</name>
</gene>